<dbReference type="InterPro" id="IPR017911">
    <property type="entry name" value="MacB-like_ATP-bd"/>
</dbReference>
<organism evidence="6 7">
    <name type="scientific">Desulfotruncus arcticus DSM 17038</name>
    <dbReference type="NCBI Taxonomy" id="1121424"/>
    <lineage>
        <taxon>Bacteria</taxon>
        <taxon>Bacillati</taxon>
        <taxon>Bacillota</taxon>
        <taxon>Clostridia</taxon>
        <taxon>Eubacteriales</taxon>
        <taxon>Desulfallaceae</taxon>
        <taxon>Desulfotruncus</taxon>
    </lineage>
</organism>
<evidence type="ECO:0000259" key="5">
    <source>
        <dbReference type="PROSITE" id="PS50893"/>
    </source>
</evidence>
<dbReference type="SUPFAM" id="SSF52540">
    <property type="entry name" value="P-loop containing nucleoside triphosphate hydrolases"/>
    <property type="match status" value="1"/>
</dbReference>
<dbReference type="CDD" id="cd03255">
    <property type="entry name" value="ABC_MJ0796_LolCDE_FtsE"/>
    <property type="match status" value="1"/>
</dbReference>
<dbReference type="PROSITE" id="PS00211">
    <property type="entry name" value="ABC_TRANSPORTER_1"/>
    <property type="match status" value="1"/>
</dbReference>
<keyword evidence="2" id="KW-0813">Transport</keyword>
<feature type="domain" description="ABC transporter" evidence="5">
    <location>
        <begin position="20"/>
        <end position="247"/>
    </location>
</feature>
<dbReference type="STRING" id="341036.SAMN05660649_01381"/>
<keyword evidence="4 6" id="KW-0067">ATP-binding</keyword>
<keyword evidence="3" id="KW-0547">Nucleotide-binding</keyword>
<dbReference type="FunFam" id="3.40.50.300:FF:000032">
    <property type="entry name" value="Export ABC transporter ATP-binding protein"/>
    <property type="match status" value="1"/>
</dbReference>
<dbReference type="InterPro" id="IPR017871">
    <property type="entry name" value="ABC_transporter-like_CS"/>
</dbReference>
<keyword evidence="7" id="KW-1185">Reference proteome</keyword>
<dbReference type="GO" id="GO:0005524">
    <property type="term" value="F:ATP binding"/>
    <property type="evidence" value="ECO:0007669"/>
    <property type="project" value="UniProtKB-KW"/>
</dbReference>
<dbReference type="Proteomes" id="UP000199337">
    <property type="component" value="Unassembled WGS sequence"/>
</dbReference>
<reference evidence="7" key="1">
    <citation type="submission" date="2016-10" db="EMBL/GenBank/DDBJ databases">
        <authorList>
            <person name="Varghese N."/>
            <person name="Submissions S."/>
        </authorList>
    </citation>
    <scope>NUCLEOTIDE SEQUENCE [LARGE SCALE GENOMIC DNA]</scope>
    <source>
        <strain evidence="7">DSM 17038</strain>
    </source>
</reference>
<dbReference type="InterPro" id="IPR003593">
    <property type="entry name" value="AAA+_ATPase"/>
</dbReference>
<dbReference type="Pfam" id="PF00005">
    <property type="entry name" value="ABC_tran"/>
    <property type="match status" value="1"/>
</dbReference>
<protein>
    <submittedName>
        <fullName evidence="6">Putative ABC transport system ATP-binding protein</fullName>
    </submittedName>
</protein>
<dbReference type="PROSITE" id="PS50893">
    <property type="entry name" value="ABC_TRANSPORTER_2"/>
    <property type="match status" value="1"/>
</dbReference>
<evidence type="ECO:0000313" key="7">
    <source>
        <dbReference type="Proteomes" id="UP000199337"/>
    </source>
</evidence>
<dbReference type="GO" id="GO:0022857">
    <property type="term" value="F:transmembrane transporter activity"/>
    <property type="evidence" value="ECO:0007669"/>
    <property type="project" value="UniProtKB-ARBA"/>
</dbReference>
<evidence type="ECO:0000256" key="1">
    <source>
        <dbReference type="ARBA" id="ARBA00005417"/>
    </source>
</evidence>
<dbReference type="PANTHER" id="PTHR42798:SF2">
    <property type="entry name" value="ABC TRANSPORTER ATP-BINDING PROTEIN MG467-RELATED"/>
    <property type="match status" value="1"/>
</dbReference>
<dbReference type="Gene3D" id="3.40.50.300">
    <property type="entry name" value="P-loop containing nucleotide triphosphate hydrolases"/>
    <property type="match status" value="1"/>
</dbReference>
<dbReference type="EMBL" id="FOOX01000004">
    <property type="protein sequence ID" value="SFG35224.1"/>
    <property type="molecule type" value="Genomic_DNA"/>
</dbReference>
<gene>
    <name evidence="6" type="ORF">SAMN05660649_01381</name>
</gene>
<dbReference type="PANTHER" id="PTHR42798">
    <property type="entry name" value="LIPOPROTEIN-RELEASING SYSTEM ATP-BINDING PROTEIN LOLD"/>
    <property type="match status" value="1"/>
</dbReference>
<evidence type="ECO:0000256" key="2">
    <source>
        <dbReference type="ARBA" id="ARBA00022448"/>
    </source>
</evidence>
<sequence length="249" mass="27706">MTNPRKNHERRADMTNNALMRLNRVTRTYHMGEVTVNALKETTLDVYQGEILVILGPSGSGKSTLLNIMGGMDLPTTGEVFFDKHNLGLANDNQLTSYRRNEIGFVFQFYNLIPDLTARENVELAADLVDGPLAVADVLRDVDLADRMDHFPSQMSGGEQQRVSIARAAVKNPRLLLCDEPTGALDYQTGKLILALLVQINRDRGSTVVIVTHNTPIGDMAHRVIRMRDGAIAEIRENASPLSPERIEW</sequence>
<dbReference type="GO" id="GO:0016887">
    <property type="term" value="F:ATP hydrolysis activity"/>
    <property type="evidence" value="ECO:0007669"/>
    <property type="project" value="InterPro"/>
</dbReference>
<proteinExistence type="inferred from homology"/>
<dbReference type="AlphaFoldDB" id="A0A1I2R3F7"/>
<dbReference type="InterPro" id="IPR003439">
    <property type="entry name" value="ABC_transporter-like_ATP-bd"/>
</dbReference>
<evidence type="ECO:0000313" key="6">
    <source>
        <dbReference type="EMBL" id="SFG35224.1"/>
    </source>
</evidence>
<comment type="similarity">
    <text evidence="1">Belongs to the ABC transporter superfamily.</text>
</comment>
<name>A0A1I2R3F7_9FIRM</name>
<evidence type="ECO:0000256" key="4">
    <source>
        <dbReference type="ARBA" id="ARBA00022840"/>
    </source>
</evidence>
<evidence type="ECO:0000256" key="3">
    <source>
        <dbReference type="ARBA" id="ARBA00022741"/>
    </source>
</evidence>
<dbReference type="InterPro" id="IPR027417">
    <property type="entry name" value="P-loop_NTPase"/>
</dbReference>
<dbReference type="SMART" id="SM00382">
    <property type="entry name" value="AAA"/>
    <property type="match status" value="1"/>
</dbReference>
<accession>A0A1I2R3F7</accession>
<dbReference type="GO" id="GO:0098796">
    <property type="term" value="C:membrane protein complex"/>
    <property type="evidence" value="ECO:0007669"/>
    <property type="project" value="UniProtKB-ARBA"/>
</dbReference>